<keyword evidence="3" id="KW-0812">Transmembrane</keyword>
<dbReference type="InterPro" id="IPR029063">
    <property type="entry name" value="SAM-dependent_MTases_sf"/>
</dbReference>
<keyword evidence="3" id="KW-1133">Transmembrane helix</keyword>
<dbReference type="GO" id="GO:0032259">
    <property type="term" value="P:methylation"/>
    <property type="evidence" value="ECO:0007669"/>
    <property type="project" value="UniProtKB-KW"/>
</dbReference>
<dbReference type="Gene3D" id="3.40.50.150">
    <property type="entry name" value="Vaccinia Virus protein VP39"/>
    <property type="match status" value="1"/>
</dbReference>
<evidence type="ECO:0000313" key="5">
    <source>
        <dbReference type="EMBL" id="QCD35734.1"/>
    </source>
</evidence>
<protein>
    <submittedName>
        <fullName evidence="5">Methyltransferase domain-containing protein</fullName>
    </submittedName>
</protein>
<dbReference type="SUPFAM" id="SSF53335">
    <property type="entry name" value="S-adenosyl-L-methionine-dependent methyltransferases"/>
    <property type="match status" value="1"/>
</dbReference>
<organism evidence="5 6">
    <name type="scientific">Muribaculum gordoncarteri</name>
    <dbReference type="NCBI Taxonomy" id="2530390"/>
    <lineage>
        <taxon>Bacteria</taxon>
        <taxon>Pseudomonadati</taxon>
        <taxon>Bacteroidota</taxon>
        <taxon>Bacteroidia</taxon>
        <taxon>Bacteroidales</taxon>
        <taxon>Muribaculaceae</taxon>
        <taxon>Muribaculum</taxon>
    </lineage>
</organism>
<evidence type="ECO:0000256" key="2">
    <source>
        <dbReference type="ARBA" id="ARBA00022691"/>
    </source>
</evidence>
<reference evidence="5 6" key="1">
    <citation type="submission" date="2019-02" db="EMBL/GenBank/DDBJ databases">
        <title>Isolation and identification of novel species under the genus Muribaculum.</title>
        <authorList>
            <person name="Miyake S."/>
            <person name="Ding Y."/>
            <person name="Low A."/>
            <person name="Soh M."/>
            <person name="Seedorf H."/>
        </authorList>
    </citation>
    <scope>NUCLEOTIDE SEQUENCE [LARGE SCALE GENOMIC DNA]</scope>
    <source>
        <strain evidence="5 6">TLL-A4</strain>
    </source>
</reference>
<evidence type="ECO:0000256" key="3">
    <source>
        <dbReference type="SAM" id="Phobius"/>
    </source>
</evidence>
<dbReference type="AlphaFoldDB" id="A0A4P7VK43"/>
<feature type="transmembrane region" description="Helical" evidence="3">
    <location>
        <begin position="35"/>
        <end position="57"/>
    </location>
</feature>
<dbReference type="Proteomes" id="UP000297031">
    <property type="component" value="Chromosome"/>
</dbReference>
<dbReference type="Pfam" id="PF05175">
    <property type="entry name" value="MTS"/>
    <property type="match status" value="1"/>
</dbReference>
<dbReference type="OrthoDB" id="5383291at2"/>
<dbReference type="PROSITE" id="PS00092">
    <property type="entry name" value="N6_MTASE"/>
    <property type="match status" value="1"/>
</dbReference>
<dbReference type="PANTHER" id="PTHR47739">
    <property type="entry name" value="TRNA1(VAL) (ADENINE(37)-N6)-METHYLTRANSFERASE"/>
    <property type="match status" value="1"/>
</dbReference>
<evidence type="ECO:0000256" key="1">
    <source>
        <dbReference type="ARBA" id="ARBA00022603"/>
    </source>
</evidence>
<sequence>MATYCRAFCNIGVAYLKFGRGDIHIYYLFSVKLQLFMLIQPMCHTLCLTLLLVMANVNREHVFRFKQFEVCNRMSAMKVGTDGVLLGAWCPVAGCRRVLDIGAGTGLISLMVAQREPDAFIDAVEIERDAAAEARDNFDSSPWSDRLRVIEADFNQWAAESDAPYDLIVSNPPYFNSELKAPDASRALARHGEGLTYDSIVKAAASGLLSTEGRLCMISPVERESDIMFSAAMARMSVSRLTRVVTRPSTGRVTRLLWELSLGDAVTVEDVVTVGSPEYNDLVSAFYLDKS</sequence>
<keyword evidence="6" id="KW-1185">Reference proteome</keyword>
<keyword evidence="2" id="KW-0949">S-adenosyl-L-methionine</keyword>
<evidence type="ECO:0000313" key="6">
    <source>
        <dbReference type="Proteomes" id="UP000297031"/>
    </source>
</evidence>
<keyword evidence="1 5" id="KW-0489">Methyltransferase</keyword>
<name>A0A4P7VK43_9BACT</name>
<proteinExistence type="predicted"/>
<dbReference type="InterPro" id="IPR050210">
    <property type="entry name" value="tRNA_Adenine-N(6)_MTase"/>
</dbReference>
<evidence type="ECO:0000259" key="4">
    <source>
        <dbReference type="Pfam" id="PF05175"/>
    </source>
</evidence>
<gene>
    <name evidence="5" type="ORF">E7746_07445</name>
</gene>
<accession>A0A4P7VK43</accession>
<dbReference type="PANTHER" id="PTHR47739:SF1">
    <property type="entry name" value="TRNA1(VAL) (ADENINE(37)-N6)-METHYLTRANSFERASE"/>
    <property type="match status" value="1"/>
</dbReference>
<dbReference type="GO" id="GO:0003676">
    <property type="term" value="F:nucleic acid binding"/>
    <property type="evidence" value="ECO:0007669"/>
    <property type="project" value="InterPro"/>
</dbReference>
<dbReference type="KEGG" id="mgod:E7746_07445"/>
<feature type="domain" description="Methyltransferase small" evidence="4">
    <location>
        <begin position="95"/>
        <end position="187"/>
    </location>
</feature>
<keyword evidence="5" id="KW-0808">Transferase</keyword>
<dbReference type="EMBL" id="CP039393">
    <property type="protein sequence ID" value="QCD35734.1"/>
    <property type="molecule type" value="Genomic_DNA"/>
</dbReference>
<dbReference type="CDD" id="cd02440">
    <property type="entry name" value="AdoMet_MTases"/>
    <property type="match status" value="1"/>
</dbReference>
<dbReference type="InterPro" id="IPR007848">
    <property type="entry name" value="Small_mtfrase_dom"/>
</dbReference>
<dbReference type="GO" id="GO:0008757">
    <property type="term" value="F:S-adenosylmethionine-dependent methyltransferase activity"/>
    <property type="evidence" value="ECO:0007669"/>
    <property type="project" value="UniProtKB-ARBA"/>
</dbReference>
<keyword evidence="3" id="KW-0472">Membrane</keyword>
<dbReference type="GO" id="GO:0008170">
    <property type="term" value="F:N-methyltransferase activity"/>
    <property type="evidence" value="ECO:0007669"/>
    <property type="project" value="UniProtKB-ARBA"/>
</dbReference>
<dbReference type="InterPro" id="IPR002052">
    <property type="entry name" value="DNA_methylase_N6_adenine_CS"/>
</dbReference>